<proteinExistence type="predicted"/>
<evidence type="ECO:0000313" key="1">
    <source>
        <dbReference type="EMBL" id="CAG9133833.1"/>
    </source>
</evidence>
<dbReference type="EMBL" id="CAJHNJ030000068">
    <property type="protein sequence ID" value="CAG9133833.1"/>
    <property type="molecule type" value="Genomic_DNA"/>
</dbReference>
<keyword evidence="2" id="KW-1185">Reference proteome</keyword>
<evidence type="ECO:0000313" key="2">
    <source>
        <dbReference type="Proteomes" id="UP000653454"/>
    </source>
</evidence>
<sequence>MERTILGVKRIDRIRNTTLRSSTRITDVGAQTAKLKWAWAGHVCRMHPDRWARIVTEWVPSDGRWRRRRPRRRWRDDLDRFLPQWPKEAHDRERWSVYKEAFAQQWDTTRAA</sequence>
<organism evidence="1 2">
    <name type="scientific">Plutella xylostella</name>
    <name type="common">Diamondback moth</name>
    <name type="synonym">Plutella maculipennis</name>
    <dbReference type="NCBI Taxonomy" id="51655"/>
    <lineage>
        <taxon>Eukaryota</taxon>
        <taxon>Metazoa</taxon>
        <taxon>Ecdysozoa</taxon>
        <taxon>Arthropoda</taxon>
        <taxon>Hexapoda</taxon>
        <taxon>Insecta</taxon>
        <taxon>Pterygota</taxon>
        <taxon>Neoptera</taxon>
        <taxon>Endopterygota</taxon>
        <taxon>Lepidoptera</taxon>
        <taxon>Glossata</taxon>
        <taxon>Ditrysia</taxon>
        <taxon>Yponomeutoidea</taxon>
        <taxon>Plutellidae</taxon>
        <taxon>Plutella</taxon>
    </lineage>
</organism>
<name>A0A8S4FYA6_PLUXY</name>
<dbReference type="AlphaFoldDB" id="A0A8S4FYA6"/>
<protein>
    <submittedName>
        <fullName evidence="1">(diamondback moth) hypothetical protein</fullName>
    </submittedName>
</protein>
<accession>A0A8S4FYA6</accession>
<gene>
    <name evidence="1" type="ORF">PLXY2_LOCUS12105</name>
</gene>
<comment type="caution">
    <text evidence="1">The sequence shown here is derived from an EMBL/GenBank/DDBJ whole genome shotgun (WGS) entry which is preliminary data.</text>
</comment>
<reference evidence="1" key="1">
    <citation type="submission" date="2020-11" db="EMBL/GenBank/DDBJ databases">
        <authorList>
            <person name="Whiteford S."/>
        </authorList>
    </citation>
    <scope>NUCLEOTIDE SEQUENCE</scope>
</reference>
<dbReference type="Proteomes" id="UP000653454">
    <property type="component" value="Unassembled WGS sequence"/>
</dbReference>